<sequence length="559" mass="59466">MTRSIPRAITVASCLTLLACPANEVTDSSGDEATSTDLPIAGSDGDTDDSRFEPVPGGLRRLLRHQYVGSIRYLLGDQAAAAAAPPEDYPLHGFAAIGAAELALQASAIEQCETSARVVATAAVAHRERLATFAPCVTAATPDSSCYASVAADFGRLAWRRPLAGDEVATLVRIAEDARAWGDSFAVGLEYELMALLQSPHFLYMIELGEPDPDAPARRRLTGLELAARMSFFLLGRTPDAELLAAAEAGELETEAQVRAAATAMLGRPEARATLASFYSELFLLRDLPTIAKSAELFPQFSPALAESMAQETLQLIDEIVWEQDGDVRGLLDSEYTFVDAALAGLYGVPAPDGPGFHAVALPEEQGRAGLLGQASFLARFAHPAMTSPTRRGQFIRTRLLCDIILPPPPGVDTHLPPDDPGKPQTMRDKLQQHMSDDGCAGCHRVMDPLGLTLEHYDALGRYRTADNGLPIDAAAATDDLGEFTGARELAAALAADPRTAACVIKNFVRGGLGHLETFGELPALDVLQDRFVAGGHRVQGLLVDLVASPLFRAVAAPR</sequence>
<evidence type="ECO:0008006" key="10">
    <source>
        <dbReference type="Google" id="ProtNLM"/>
    </source>
</evidence>
<evidence type="ECO:0000259" key="4">
    <source>
        <dbReference type="Pfam" id="PF07626"/>
    </source>
</evidence>
<keyword evidence="9" id="KW-1185">Reference proteome</keyword>
<gene>
    <name evidence="8" type="ORF">SAMN02745121_04337</name>
</gene>
<keyword evidence="2" id="KW-0732">Signal</keyword>
<dbReference type="Pfam" id="PF07637">
    <property type="entry name" value="PSD5"/>
    <property type="match status" value="1"/>
</dbReference>
<evidence type="ECO:0000259" key="5">
    <source>
        <dbReference type="Pfam" id="PF07627"/>
    </source>
</evidence>
<protein>
    <recommendedName>
        <fullName evidence="10">Cellulose-binding domain protein</fullName>
    </recommendedName>
</protein>
<reference evidence="9" key="1">
    <citation type="submission" date="2016-10" db="EMBL/GenBank/DDBJ databases">
        <authorList>
            <person name="Varghese N."/>
            <person name="Submissions S."/>
        </authorList>
    </citation>
    <scope>NUCLEOTIDE SEQUENCE [LARGE SCALE GENOMIC DNA]</scope>
    <source>
        <strain evidence="9">ATCC 25963</strain>
    </source>
</reference>
<proteinExistence type="predicted"/>
<accession>A0A1I2AUE8</accession>
<dbReference type="InterPro" id="IPR013039">
    <property type="entry name" value="DUF1588"/>
</dbReference>
<dbReference type="EMBL" id="FOMX01000014">
    <property type="protein sequence ID" value="SFE46643.1"/>
    <property type="molecule type" value="Genomic_DNA"/>
</dbReference>
<feature type="domain" description="DUF1588" evidence="5">
    <location>
        <begin position="368"/>
        <end position="466"/>
    </location>
</feature>
<organism evidence="8 9">
    <name type="scientific">Nannocystis exedens</name>
    <dbReference type="NCBI Taxonomy" id="54"/>
    <lineage>
        <taxon>Bacteria</taxon>
        <taxon>Pseudomonadati</taxon>
        <taxon>Myxococcota</taxon>
        <taxon>Polyangia</taxon>
        <taxon>Nannocystales</taxon>
        <taxon>Nannocystaceae</taxon>
        <taxon>Nannocystis</taxon>
    </lineage>
</organism>
<dbReference type="Proteomes" id="UP000199400">
    <property type="component" value="Unassembled WGS sequence"/>
</dbReference>
<dbReference type="Pfam" id="PF07631">
    <property type="entry name" value="PSD4"/>
    <property type="match status" value="1"/>
</dbReference>
<dbReference type="OrthoDB" id="5486621at2"/>
<dbReference type="Pfam" id="PF07626">
    <property type="entry name" value="PSD3"/>
    <property type="match status" value="1"/>
</dbReference>
<feature type="chain" id="PRO_5011572104" description="Cellulose-binding domain protein" evidence="2">
    <location>
        <begin position="25"/>
        <end position="559"/>
    </location>
</feature>
<feature type="domain" description="DUF1587" evidence="4">
    <location>
        <begin position="60"/>
        <end position="124"/>
    </location>
</feature>
<evidence type="ECO:0000259" key="7">
    <source>
        <dbReference type="Pfam" id="PF07637"/>
    </source>
</evidence>
<evidence type="ECO:0000256" key="2">
    <source>
        <dbReference type="SAM" id="SignalP"/>
    </source>
</evidence>
<dbReference type="Pfam" id="PF07624">
    <property type="entry name" value="PSD2"/>
    <property type="match status" value="1"/>
</dbReference>
<dbReference type="InterPro" id="IPR013036">
    <property type="entry name" value="DUF1587"/>
</dbReference>
<evidence type="ECO:0000313" key="8">
    <source>
        <dbReference type="EMBL" id="SFE46643.1"/>
    </source>
</evidence>
<evidence type="ECO:0000259" key="3">
    <source>
        <dbReference type="Pfam" id="PF07624"/>
    </source>
</evidence>
<evidence type="ECO:0000313" key="9">
    <source>
        <dbReference type="Proteomes" id="UP000199400"/>
    </source>
</evidence>
<name>A0A1I2AUE8_9BACT</name>
<dbReference type="Pfam" id="PF07627">
    <property type="entry name" value="PSCyt3"/>
    <property type="match status" value="1"/>
</dbReference>
<dbReference type="InterPro" id="IPR011478">
    <property type="entry name" value="DUF1585"/>
</dbReference>
<evidence type="ECO:0000256" key="1">
    <source>
        <dbReference type="SAM" id="MobiDB-lite"/>
    </source>
</evidence>
<dbReference type="PROSITE" id="PS51257">
    <property type="entry name" value="PROKAR_LIPOPROTEIN"/>
    <property type="match status" value="1"/>
</dbReference>
<evidence type="ECO:0000259" key="6">
    <source>
        <dbReference type="Pfam" id="PF07631"/>
    </source>
</evidence>
<feature type="domain" description="DUF1595" evidence="7">
    <location>
        <begin position="146"/>
        <end position="207"/>
    </location>
</feature>
<dbReference type="InterPro" id="IPR013043">
    <property type="entry name" value="DUF1595"/>
</dbReference>
<feature type="domain" description="DUF1592" evidence="6">
    <location>
        <begin position="221"/>
        <end position="349"/>
    </location>
</feature>
<dbReference type="AlphaFoldDB" id="A0A1I2AUE8"/>
<feature type="domain" description="DUF1585" evidence="3">
    <location>
        <begin position="483"/>
        <end position="552"/>
    </location>
</feature>
<feature type="compositionally biased region" description="Polar residues" evidence="1">
    <location>
        <begin position="26"/>
        <end position="37"/>
    </location>
</feature>
<feature type="signal peptide" evidence="2">
    <location>
        <begin position="1"/>
        <end position="24"/>
    </location>
</feature>
<dbReference type="STRING" id="54.SAMN02745121_04337"/>
<dbReference type="InterPro" id="IPR013042">
    <property type="entry name" value="DUF1592"/>
</dbReference>
<feature type="region of interest" description="Disordered" evidence="1">
    <location>
        <begin position="26"/>
        <end position="52"/>
    </location>
</feature>